<evidence type="ECO:0000256" key="7">
    <source>
        <dbReference type="ARBA" id="ARBA00022490"/>
    </source>
</evidence>
<feature type="compositionally biased region" description="Polar residues" evidence="11">
    <location>
        <begin position="239"/>
        <end position="286"/>
    </location>
</feature>
<feature type="compositionally biased region" description="Polar residues" evidence="11">
    <location>
        <begin position="171"/>
        <end position="180"/>
    </location>
</feature>
<keyword evidence="14" id="KW-1185">Reference proteome</keyword>
<gene>
    <name evidence="13" type="ORF">BU23DRAFT_589330</name>
</gene>
<protein>
    <recommendedName>
        <fullName evidence="5">Sorting nexin MVP1</fullName>
    </recommendedName>
    <alternativeName>
        <fullName evidence="10">Sorting nexin mvp1</fullName>
    </alternativeName>
</protein>
<dbReference type="PANTHER" id="PTHR47554:SF1">
    <property type="entry name" value="SORTING NEXIN MVP1"/>
    <property type="match status" value="1"/>
</dbReference>
<dbReference type="Gene3D" id="3.30.1520.10">
    <property type="entry name" value="Phox-like domain"/>
    <property type="match status" value="1"/>
</dbReference>
<evidence type="ECO:0000256" key="4">
    <source>
        <dbReference type="ARBA" id="ARBA00010883"/>
    </source>
</evidence>
<keyword evidence="6" id="KW-0813">Transport</keyword>
<dbReference type="InterPro" id="IPR036871">
    <property type="entry name" value="PX_dom_sf"/>
</dbReference>
<keyword evidence="7" id="KW-0963">Cytoplasm</keyword>
<dbReference type="GO" id="GO:0006623">
    <property type="term" value="P:protein targeting to vacuole"/>
    <property type="evidence" value="ECO:0007669"/>
    <property type="project" value="TreeGrafter"/>
</dbReference>
<comment type="function">
    <text evidence="1">Required for vacuolar protein sorting.</text>
</comment>
<dbReference type="GO" id="GO:0005768">
    <property type="term" value="C:endosome"/>
    <property type="evidence" value="ECO:0007669"/>
    <property type="project" value="TreeGrafter"/>
</dbReference>
<dbReference type="CDD" id="cd07597">
    <property type="entry name" value="BAR_SNX8"/>
    <property type="match status" value="1"/>
</dbReference>
<evidence type="ECO:0000256" key="1">
    <source>
        <dbReference type="ARBA" id="ARBA00002474"/>
    </source>
</evidence>
<name>A0A6A5VFM0_9PLEO</name>
<keyword evidence="9" id="KW-0472">Membrane</keyword>
<evidence type="ECO:0000313" key="14">
    <source>
        <dbReference type="Proteomes" id="UP000800036"/>
    </source>
</evidence>
<dbReference type="SUPFAM" id="SSF64268">
    <property type="entry name" value="PX domain"/>
    <property type="match status" value="1"/>
</dbReference>
<feature type="compositionally biased region" description="Polar residues" evidence="11">
    <location>
        <begin position="294"/>
        <end position="304"/>
    </location>
</feature>
<dbReference type="FunFam" id="3.30.1520.10:FF:000037">
    <property type="entry name" value="Sorting nexin mvp-1"/>
    <property type="match status" value="1"/>
</dbReference>
<dbReference type="CDD" id="cd06866">
    <property type="entry name" value="PX_SNX8_Mvp1p_like"/>
    <property type="match status" value="1"/>
</dbReference>
<dbReference type="InterPro" id="IPR035704">
    <property type="entry name" value="SNX8/Mvp1_PX"/>
</dbReference>
<dbReference type="GO" id="GO:0042147">
    <property type="term" value="P:retrograde transport, endosome to Golgi"/>
    <property type="evidence" value="ECO:0007669"/>
    <property type="project" value="InterPro"/>
</dbReference>
<dbReference type="AlphaFoldDB" id="A0A6A5VFM0"/>
<dbReference type="GO" id="GO:0005829">
    <property type="term" value="C:cytosol"/>
    <property type="evidence" value="ECO:0007669"/>
    <property type="project" value="GOC"/>
</dbReference>
<dbReference type="PANTHER" id="PTHR47554">
    <property type="entry name" value="SORTING NEXIN MVP1"/>
    <property type="match status" value="1"/>
</dbReference>
<dbReference type="GO" id="GO:0032266">
    <property type="term" value="F:phosphatidylinositol-3-phosphate binding"/>
    <property type="evidence" value="ECO:0007669"/>
    <property type="project" value="TreeGrafter"/>
</dbReference>
<sequence length="724" mass="80942">MSLFGDDDDLPSRPKAQQQSSSSLFDDDPKPTGNSLFADDLQGDDSPWGFNPTPKKQKGSLIKSLLPASDVPDSYIDAFDQVLESGERAGSGISIAEAKKLLGSAGLSSDRQSKILEVVSQPEQESAGVGRNEFNVLYALIGLAQEGYDVPDLSLDGVDERKRNLPVPSVSFPQLPSTEPKTNEPPAQERPPPTPPQQQPAPQAKTTPERSRAPMRKQSFVDPEADPWSSPDLHRGHNHSSYTTVPAQTNGMNVPPATRTTSQFTTNSANTTTIEQPTPQRPSSYGSEGGWGSFNPNMDQNYSTPALGGEPAGFGQPSSDEDRSNVPVNLGRSLGGGRVAGTGPEEVITVTTLAEKEGVFMFQHRNYEVTSARRNSKVVRRYSDFVWLLDCLHKRYPFRQLPLLPPKRVAINGNYIATDSSFIEKRRRGLARFANALVRHPVLGQEQLVIMFLTVPTELAVWRKQANLSVQEEFTGKTLPPDLEDSLPKTLPDLFDTVRAGVRRSAETYINLCNMMERLAKRNEGMAAEYLRFAYALQQVTEASADTYAVDTNEIPMLNEGLNSTARHLEQSRSLLEDEAKGWEEGVLEDLKRQRDTLVSMRDLFDRRDRYAKDNIPYLEKRISNNEQKLQGIRNKAPEMIKPGEAEKVEDAIFRDKESIVQQHARGVFIKECIRDELLFFQHSQYHISRLHQDWSQERVKYAELQAENWRALSEEVESMPTGE</sequence>
<dbReference type="GO" id="GO:0016020">
    <property type="term" value="C:membrane"/>
    <property type="evidence" value="ECO:0007669"/>
    <property type="project" value="UniProtKB-SubCell"/>
</dbReference>
<evidence type="ECO:0000256" key="11">
    <source>
        <dbReference type="SAM" id="MobiDB-lite"/>
    </source>
</evidence>
<evidence type="ECO:0000256" key="5">
    <source>
        <dbReference type="ARBA" id="ARBA00014268"/>
    </source>
</evidence>
<evidence type="ECO:0000259" key="12">
    <source>
        <dbReference type="PROSITE" id="PS50195"/>
    </source>
</evidence>
<dbReference type="InterPro" id="IPR045734">
    <property type="entry name" value="Snx8_BAR_dom"/>
</dbReference>
<comment type="similarity">
    <text evidence="4">Belongs to the sorting nexin family.</text>
</comment>
<dbReference type="Pfam" id="PF19566">
    <property type="entry name" value="Snx8_BAR_dom"/>
    <property type="match status" value="1"/>
</dbReference>
<evidence type="ECO:0000256" key="6">
    <source>
        <dbReference type="ARBA" id="ARBA00022448"/>
    </source>
</evidence>
<dbReference type="Proteomes" id="UP000800036">
    <property type="component" value="Unassembled WGS sequence"/>
</dbReference>
<dbReference type="OrthoDB" id="10064318at2759"/>
<evidence type="ECO:0000256" key="2">
    <source>
        <dbReference type="ARBA" id="ARBA00004287"/>
    </source>
</evidence>
<dbReference type="SMART" id="SM00312">
    <property type="entry name" value="PX"/>
    <property type="match status" value="1"/>
</dbReference>
<feature type="region of interest" description="Disordered" evidence="11">
    <location>
        <begin position="1"/>
        <end position="61"/>
    </location>
</feature>
<evidence type="ECO:0000256" key="10">
    <source>
        <dbReference type="ARBA" id="ARBA00072009"/>
    </source>
</evidence>
<dbReference type="InterPro" id="IPR028662">
    <property type="entry name" value="SNX8/Mvp1"/>
</dbReference>
<evidence type="ECO:0000256" key="3">
    <source>
        <dbReference type="ARBA" id="ARBA00004496"/>
    </source>
</evidence>
<organism evidence="13 14">
    <name type="scientific">Bimuria novae-zelandiae CBS 107.79</name>
    <dbReference type="NCBI Taxonomy" id="1447943"/>
    <lineage>
        <taxon>Eukaryota</taxon>
        <taxon>Fungi</taxon>
        <taxon>Dikarya</taxon>
        <taxon>Ascomycota</taxon>
        <taxon>Pezizomycotina</taxon>
        <taxon>Dothideomycetes</taxon>
        <taxon>Pleosporomycetidae</taxon>
        <taxon>Pleosporales</taxon>
        <taxon>Massarineae</taxon>
        <taxon>Didymosphaeriaceae</taxon>
        <taxon>Bimuria</taxon>
    </lineage>
</organism>
<evidence type="ECO:0000256" key="8">
    <source>
        <dbReference type="ARBA" id="ARBA00022927"/>
    </source>
</evidence>
<dbReference type="Pfam" id="PF00787">
    <property type="entry name" value="PX"/>
    <property type="match status" value="1"/>
</dbReference>
<dbReference type="FunFam" id="1.20.1270.60:FF:000072">
    <property type="entry name" value="Sorting nexin MVP1"/>
    <property type="match status" value="1"/>
</dbReference>
<dbReference type="InterPro" id="IPR001683">
    <property type="entry name" value="PX_dom"/>
</dbReference>
<feature type="compositionally biased region" description="Pro residues" evidence="11">
    <location>
        <begin position="188"/>
        <end position="199"/>
    </location>
</feature>
<reference evidence="13" key="1">
    <citation type="journal article" date="2020" name="Stud. Mycol.">
        <title>101 Dothideomycetes genomes: a test case for predicting lifestyles and emergence of pathogens.</title>
        <authorList>
            <person name="Haridas S."/>
            <person name="Albert R."/>
            <person name="Binder M."/>
            <person name="Bloem J."/>
            <person name="Labutti K."/>
            <person name="Salamov A."/>
            <person name="Andreopoulos B."/>
            <person name="Baker S."/>
            <person name="Barry K."/>
            <person name="Bills G."/>
            <person name="Bluhm B."/>
            <person name="Cannon C."/>
            <person name="Castanera R."/>
            <person name="Culley D."/>
            <person name="Daum C."/>
            <person name="Ezra D."/>
            <person name="Gonzalez J."/>
            <person name="Henrissat B."/>
            <person name="Kuo A."/>
            <person name="Liang C."/>
            <person name="Lipzen A."/>
            <person name="Lutzoni F."/>
            <person name="Magnuson J."/>
            <person name="Mondo S."/>
            <person name="Nolan M."/>
            <person name="Ohm R."/>
            <person name="Pangilinan J."/>
            <person name="Park H.-J."/>
            <person name="Ramirez L."/>
            <person name="Alfaro M."/>
            <person name="Sun H."/>
            <person name="Tritt A."/>
            <person name="Yoshinaga Y."/>
            <person name="Zwiers L.-H."/>
            <person name="Turgeon B."/>
            <person name="Goodwin S."/>
            <person name="Spatafora J."/>
            <person name="Crous P."/>
            <person name="Grigoriev I."/>
        </authorList>
    </citation>
    <scope>NUCLEOTIDE SEQUENCE</scope>
    <source>
        <strain evidence="13">CBS 107.79</strain>
    </source>
</reference>
<proteinExistence type="inferred from homology"/>
<dbReference type="EMBL" id="ML976678">
    <property type="protein sequence ID" value="KAF1973836.1"/>
    <property type="molecule type" value="Genomic_DNA"/>
</dbReference>
<dbReference type="PROSITE" id="PS50195">
    <property type="entry name" value="PX"/>
    <property type="match status" value="1"/>
</dbReference>
<accession>A0A6A5VFM0</accession>
<feature type="region of interest" description="Disordered" evidence="11">
    <location>
        <begin position="164"/>
        <end position="342"/>
    </location>
</feature>
<dbReference type="Gene3D" id="1.10.238.10">
    <property type="entry name" value="EF-hand"/>
    <property type="match status" value="1"/>
</dbReference>
<feature type="domain" description="PX" evidence="12">
    <location>
        <begin position="345"/>
        <end position="459"/>
    </location>
</feature>
<evidence type="ECO:0000313" key="13">
    <source>
        <dbReference type="EMBL" id="KAF1973836.1"/>
    </source>
</evidence>
<comment type="subcellular location">
    <subcellularLocation>
        <location evidence="3">Cytoplasm</location>
    </subcellularLocation>
    <subcellularLocation>
        <location evidence="2">Membrane</location>
        <topology evidence="2">Peripheral membrane protein</topology>
        <orientation evidence="2">Cytoplasmic side</orientation>
    </subcellularLocation>
</comment>
<evidence type="ECO:0000256" key="9">
    <source>
        <dbReference type="ARBA" id="ARBA00023136"/>
    </source>
</evidence>
<keyword evidence="8" id="KW-0653">Protein transport</keyword>